<evidence type="ECO:0000256" key="9">
    <source>
        <dbReference type="ARBA" id="ARBA00067057"/>
    </source>
</evidence>
<dbReference type="EMBL" id="FOTO01000012">
    <property type="protein sequence ID" value="SFM04330.1"/>
    <property type="molecule type" value="Genomic_DNA"/>
</dbReference>
<evidence type="ECO:0000313" key="13">
    <source>
        <dbReference type="EMBL" id="SFM04330.1"/>
    </source>
</evidence>
<dbReference type="GO" id="GO:0031299">
    <property type="term" value="F:taurine-pyruvate aminotransferase activity"/>
    <property type="evidence" value="ECO:0007669"/>
    <property type="project" value="UniProtKB-EC"/>
</dbReference>
<evidence type="ECO:0000256" key="3">
    <source>
        <dbReference type="ARBA" id="ARBA00011881"/>
    </source>
</evidence>
<dbReference type="Proteomes" id="UP000199581">
    <property type="component" value="Unassembled WGS sequence"/>
</dbReference>
<accession>A0A8G2C4Z1</accession>
<dbReference type="InterPro" id="IPR005814">
    <property type="entry name" value="Aminotrans_3"/>
</dbReference>
<comment type="catalytic activity">
    <reaction evidence="7">
        <text>taurine + pyruvate = sulfoacetaldehyde + L-alanine</text>
        <dbReference type="Rhea" id="RHEA:10420"/>
        <dbReference type="ChEBI" id="CHEBI:15361"/>
        <dbReference type="ChEBI" id="CHEBI:57972"/>
        <dbReference type="ChEBI" id="CHEBI:58246"/>
        <dbReference type="ChEBI" id="CHEBI:507393"/>
        <dbReference type="EC" id="2.6.1.77"/>
    </reaction>
    <physiologicalReaction direction="left-to-right" evidence="7">
        <dbReference type="Rhea" id="RHEA:10421"/>
    </physiologicalReaction>
</comment>
<dbReference type="AlphaFoldDB" id="A0A8G2C4Z1"/>
<protein>
    <recommendedName>
        <fullName evidence="10">Taurine--pyruvate aminotransferase</fullName>
        <ecNumber evidence="9">2.6.1.77</ecNumber>
    </recommendedName>
    <alternativeName>
        <fullName evidence="11">Taurine:pyruvate aminotransferase</fullName>
    </alternativeName>
</protein>
<keyword evidence="6 13" id="KW-0670">Pyruvate</keyword>
<dbReference type="PROSITE" id="PS00600">
    <property type="entry name" value="AA_TRANSFER_CLASS_3"/>
    <property type="match status" value="1"/>
</dbReference>
<keyword evidence="14" id="KW-1185">Reference proteome</keyword>
<dbReference type="GO" id="GO:0005829">
    <property type="term" value="C:cytosol"/>
    <property type="evidence" value="ECO:0007669"/>
    <property type="project" value="TreeGrafter"/>
</dbReference>
<sequence length="459" mass="50124">MSQSKNFDAAGYVEADKAHVWHHLLQHQAIAAKGPMIVSEASGLRIKDINGREYLDATSGGVWCVNVGYGRERIANAVCEQLKKMPYYAGTAGNIPHIEYAAKLIGYMPGLSRVYLSNSGSEANEKAFKMIRSLAHIKGNPEKKKIIFRNRDYHGTTIAALSATGQPERKEWFGPFVPGFVEFPHACCYRCAFNKTYPGCNIECARALETVIKEEGPETVGGVILEPITAGGGVIPPVQEYYPILQEICRKYDVLMIMDEVVCGVGRTGKMFGYQNYEVKPDIVTMAKGVASAYMPISVTVTTEEVFRSFLHDPADPMSYFRDISTFGGCAGACTAAIENLNIIEEEKLLENVTNMGQYLIEGLRDLLDLPNVGDVRGRGLFCGVEMVVDKKSRQPAPEGMVAQVAGEMAADGVLVGRTNRSLPGLNNTINLAPAYVVTKADIDIIVSTLRKAITKVFA</sequence>
<evidence type="ECO:0000256" key="6">
    <source>
        <dbReference type="ARBA" id="ARBA00023317"/>
    </source>
</evidence>
<dbReference type="Gene3D" id="3.40.640.10">
    <property type="entry name" value="Type I PLP-dependent aspartate aminotransferase-like (Major domain)"/>
    <property type="match status" value="1"/>
</dbReference>
<evidence type="ECO:0000256" key="12">
    <source>
        <dbReference type="RuleBase" id="RU003560"/>
    </source>
</evidence>
<evidence type="ECO:0000256" key="7">
    <source>
        <dbReference type="ARBA" id="ARBA00052998"/>
    </source>
</evidence>
<name>A0A8G2C4Z1_DESNO</name>
<dbReference type="InterPro" id="IPR015422">
    <property type="entry name" value="PyrdxlP-dep_Trfase_small"/>
</dbReference>
<dbReference type="Gene3D" id="3.90.1150.10">
    <property type="entry name" value="Aspartate Aminotransferase, domain 1"/>
    <property type="match status" value="1"/>
</dbReference>
<comment type="caution">
    <text evidence="13">The sequence shown here is derived from an EMBL/GenBank/DDBJ whole genome shotgun (WGS) entry which is preliminary data.</text>
</comment>
<dbReference type="CDD" id="cd00610">
    <property type="entry name" value="OAT_like"/>
    <property type="match status" value="1"/>
</dbReference>
<dbReference type="SUPFAM" id="SSF53383">
    <property type="entry name" value="PLP-dependent transferases"/>
    <property type="match status" value="1"/>
</dbReference>
<reference evidence="13 14" key="1">
    <citation type="submission" date="2016-10" db="EMBL/GenBank/DDBJ databases">
        <authorList>
            <person name="Varghese N."/>
            <person name="Submissions S."/>
        </authorList>
    </citation>
    <scope>NUCLEOTIDE SEQUENCE [LARGE SCALE GENOMIC DNA]</scope>
    <source>
        <strain evidence="13 14">DSM 1741</strain>
    </source>
</reference>
<dbReference type="GO" id="GO:0030170">
    <property type="term" value="F:pyridoxal phosphate binding"/>
    <property type="evidence" value="ECO:0007669"/>
    <property type="project" value="InterPro"/>
</dbReference>
<evidence type="ECO:0000256" key="11">
    <source>
        <dbReference type="ARBA" id="ARBA00078212"/>
    </source>
</evidence>
<evidence type="ECO:0000256" key="1">
    <source>
        <dbReference type="ARBA" id="ARBA00001933"/>
    </source>
</evidence>
<dbReference type="PANTHER" id="PTHR43094:SF1">
    <property type="entry name" value="AMINOTRANSFERASE CLASS-III"/>
    <property type="match status" value="1"/>
</dbReference>
<evidence type="ECO:0000256" key="2">
    <source>
        <dbReference type="ARBA" id="ARBA00008954"/>
    </source>
</evidence>
<evidence type="ECO:0000256" key="4">
    <source>
        <dbReference type="ARBA" id="ARBA00022576"/>
    </source>
</evidence>
<keyword evidence="4 13" id="KW-0032">Aminotransferase</keyword>
<keyword evidence="5 12" id="KW-0663">Pyridoxal phosphate</keyword>
<comment type="subunit">
    <text evidence="3">Homotetramer.</text>
</comment>
<evidence type="ECO:0000256" key="8">
    <source>
        <dbReference type="ARBA" id="ARBA00060602"/>
    </source>
</evidence>
<dbReference type="RefSeq" id="WP_092193659.1">
    <property type="nucleotide sequence ID" value="NZ_FOTO01000012.1"/>
</dbReference>
<dbReference type="InterPro" id="IPR049704">
    <property type="entry name" value="Aminotrans_3_PPA_site"/>
</dbReference>
<comment type="similarity">
    <text evidence="2 12">Belongs to the class-III pyridoxal-phosphate-dependent aminotransferase family.</text>
</comment>
<dbReference type="PANTHER" id="PTHR43094">
    <property type="entry name" value="AMINOTRANSFERASE"/>
    <property type="match status" value="1"/>
</dbReference>
<comment type="cofactor">
    <cofactor evidence="1">
        <name>pyridoxal 5'-phosphate</name>
        <dbReference type="ChEBI" id="CHEBI:597326"/>
    </cofactor>
</comment>
<evidence type="ECO:0000313" key="14">
    <source>
        <dbReference type="Proteomes" id="UP000199581"/>
    </source>
</evidence>
<organism evidence="13 14">
    <name type="scientific">Desulfomicrobium norvegicum (strain DSM 1741 / NCIMB 8310)</name>
    <name type="common">Desulfovibrio baculatus (strain Norway 4)</name>
    <name type="synonym">Desulfovibrio desulfuricans (strain Norway 4)</name>
    <dbReference type="NCBI Taxonomy" id="52561"/>
    <lineage>
        <taxon>Bacteria</taxon>
        <taxon>Pseudomonadati</taxon>
        <taxon>Thermodesulfobacteriota</taxon>
        <taxon>Desulfovibrionia</taxon>
        <taxon>Desulfovibrionales</taxon>
        <taxon>Desulfomicrobiaceae</taxon>
        <taxon>Desulfomicrobium</taxon>
    </lineage>
</organism>
<dbReference type="Pfam" id="PF00202">
    <property type="entry name" value="Aminotran_3"/>
    <property type="match status" value="1"/>
</dbReference>
<gene>
    <name evidence="13" type="ORF">SAMN05421830_11271</name>
</gene>
<proteinExistence type="inferred from homology"/>
<dbReference type="NCBIfam" id="NF005812">
    <property type="entry name" value="PRK07678.1"/>
    <property type="match status" value="1"/>
</dbReference>
<comment type="pathway">
    <text evidence="8">Organosulfur degradation; alkanesulfonate degradation.</text>
</comment>
<dbReference type="FunFam" id="3.40.640.10:FF:000004">
    <property type="entry name" value="Acetylornithine aminotransferase"/>
    <property type="match status" value="1"/>
</dbReference>
<dbReference type="EC" id="2.6.1.77" evidence="9"/>
<dbReference type="InterPro" id="IPR015424">
    <property type="entry name" value="PyrdxlP-dep_Trfase"/>
</dbReference>
<keyword evidence="13" id="KW-0808">Transferase</keyword>
<dbReference type="PIRSF" id="PIRSF000521">
    <property type="entry name" value="Transaminase_4ab_Lys_Orn"/>
    <property type="match status" value="1"/>
</dbReference>
<evidence type="ECO:0000256" key="5">
    <source>
        <dbReference type="ARBA" id="ARBA00022898"/>
    </source>
</evidence>
<dbReference type="InterPro" id="IPR015421">
    <property type="entry name" value="PyrdxlP-dep_Trfase_major"/>
</dbReference>
<evidence type="ECO:0000256" key="10">
    <source>
        <dbReference type="ARBA" id="ARBA00074603"/>
    </source>
</evidence>